<dbReference type="STRING" id="80966.ENSAPOP00000028587"/>
<dbReference type="Proteomes" id="UP000257200">
    <property type="component" value="Unplaced"/>
</dbReference>
<reference evidence="1" key="1">
    <citation type="submission" date="2025-08" db="UniProtKB">
        <authorList>
            <consortium name="Ensembl"/>
        </authorList>
    </citation>
    <scope>IDENTIFICATION</scope>
</reference>
<name>A0A3Q1GMF9_9TELE</name>
<organism evidence="1 2">
    <name type="scientific">Acanthochromis polyacanthus</name>
    <name type="common">spiny chromis</name>
    <dbReference type="NCBI Taxonomy" id="80966"/>
    <lineage>
        <taxon>Eukaryota</taxon>
        <taxon>Metazoa</taxon>
        <taxon>Chordata</taxon>
        <taxon>Craniata</taxon>
        <taxon>Vertebrata</taxon>
        <taxon>Euteleostomi</taxon>
        <taxon>Actinopterygii</taxon>
        <taxon>Neopterygii</taxon>
        <taxon>Teleostei</taxon>
        <taxon>Neoteleostei</taxon>
        <taxon>Acanthomorphata</taxon>
        <taxon>Ovalentaria</taxon>
        <taxon>Pomacentridae</taxon>
        <taxon>Acanthochromis</taxon>
    </lineage>
</organism>
<keyword evidence="2" id="KW-1185">Reference proteome</keyword>
<evidence type="ECO:0000313" key="1">
    <source>
        <dbReference type="Ensembl" id="ENSAPOP00000028587.1"/>
    </source>
</evidence>
<sequence length="141" mass="15671">TAASGSSSGVIFEHDGVFIHPSSDEDGVDQDLLVSGSLRILDKDAEMLVEFRPLEDAVDPSNMLCAGKDSSSVVEWNQCLERSQSQQLLESQHSYETEWDMVNAVTFRKKTCTNGEGHIKENVVVLSAELMKFLEMMENEN</sequence>
<dbReference type="InParanoid" id="A0A3Q1GMF9"/>
<dbReference type="GeneTree" id="ENSGT00940000156429"/>
<proteinExistence type="predicted"/>
<dbReference type="AlphaFoldDB" id="A0A3Q1GMF9"/>
<evidence type="ECO:0000313" key="2">
    <source>
        <dbReference type="Proteomes" id="UP000257200"/>
    </source>
</evidence>
<dbReference type="Ensembl" id="ENSAPOT00000018900.1">
    <property type="protein sequence ID" value="ENSAPOP00000028587.1"/>
    <property type="gene ID" value="ENSAPOG00000013943.1"/>
</dbReference>
<accession>A0A3Q1GMF9</accession>
<protein>
    <submittedName>
        <fullName evidence="1">Uncharacterized protein</fullName>
    </submittedName>
</protein>
<reference evidence="1" key="2">
    <citation type="submission" date="2025-09" db="UniProtKB">
        <authorList>
            <consortium name="Ensembl"/>
        </authorList>
    </citation>
    <scope>IDENTIFICATION</scope>
</reference>